<evidence type="ECO:0000313" key="2">
    <source>
        <dbReference type="Proteomes" id="UP000054815"/>
    </source>
</evidence>
<proteinExistence type="predicted"/>
<comment type="caution">
    <text evidence="1">The sequence shown here is derived from an EMBL/GenBank/DDBJ whole genome shotgun (WGS) entry which is preliminary data.</text>
</comment>
<organism evidence="1 2">
    <name type="scientific">Trichinella pseudospiralis</name>
    <name type="common">Parasitic roundworm</name>
    <dbReference type="NCBI Taxonomy" id="6337"/>
    <lineage>
        <taxon>Eukaryota</taxon>
        <taxon>Metazoa</taxon>
        <taxon>Ecdysozoa</taxon>
        <taxon>Nematoda</taxon>
        <taxon>Enoplea</taxon>
        <taxon>Dorylaimia</taxon>
        <taxon>Trichinellida</taxon>
        <taxon>Trichinellidae</taxon>
        <taxon>Trichinella</taxon>
    </lineage>
</organism>
<protein>
    <submittedName>
        <fullName evidence="1">Uncharacterized protein</fullName>
    </submittedName>
</protein>
<dbReference type="EMBL" id="JYDU01000877">
    <property type="protein sequence ID" value="KRX78228.1"/>
    <property type="molecule type" value="Genomic_DNA"/>
</dbReference>
<name>A0A0V0WR61_TRIPS</name>
<gene>
    <name evidence="1" type="ORF">T4E_249</name>
</gene>
<accession>A0A0V0WR61</accession>
<evidence type="ECO:0000313" key="1">
    <source>
        <dbReference type="EMBL" id="KRX78228.1"/>
    </source>
</evidence>
<dbReference type="Proteomes" id="UP000054815">
    <property type="component" value="Unassembled WGS sequence"/>
</dbReference>
<dbReference type="AlphaFoldDB" id="A0A0V0WR61"/>
<sequence length="93" mass="10712">MTSFIAVSYTHLDVYKRQDQLIDVHVGEQVTESSRAFNLMVFRMPSNRLHSQIRRAKPAYVSACYVESDLQVHFLNVHLQANSVPLKADYNSK</sequence>
<reference evidence="1 2" key="1">
    <citation type="submission" date="2015-01" db="EMBL/GenBank/DDBJ databases">
        <title>Evolution of Trichinella species and genotypes.</title>
        <authorList>
            <person name="Korhonen P.K."/>
            <person name="Edoardo P."/>
            <person name="Giuseppe L.R."/>
            <person name="Gasser R.B."/>
        </authorList>
    </citation>
    <scope>NUCLEOTIDE SEQUENCE [LARGE SCALE GENOMIC DNA]</scope>
    <source>
        <strain evidence="1">ISS141</strain>
    </source>
</reference>